<sequence>MSLRYMSRVVVQGGARAAQGIRDHASRSVKDGAAASSSSSNRVRRLSRAVDDSSVLKASCAAEVDKRKRAEESLRMVMYLSCWGPN</sequence>
<comment type="caution">
    <text evidence="2">The sequence shown here is derived from an EMBL/GenBank/DDBJ whole genome shotgun (WGS) entry which is preliminary data.</text>
</comment>
<keyword evidence="3" id="KW-1185">Reference proteome</keyword>
<accession>A0A4S8IP49</accession>
<feature type="compositionally biased region" description="Basic and acidic residues" evidence="1">
    <location>
        <begin position="21"/>
        <end position="30"/>
    </location>
</feature>
<dbReference type="AlphaFoldDB" id="A0A4S8IP49"/>
<evidence type="ECO:0008006" key="4">
    <source>
        <dbReference type="Google" id="ProtNLM"/>
    </source>
</evidence>
<evidence type="ECO:0000256" key="1">
    <source>
        <dbReference type="SAM" id="MobiDB-lite"/>
    </source>
</evidence>
<evidence type="ECO:0000313" key="3">
    <source>
        <dbReference type="Proteomes" id="UP000317650"/>
    </source>
</evidence>
<reference evidence="2 3" key="1">
    <citation type="journal article" date="2019" name="Nat. Plants">
        <title>Genome sequencing of Musa balbisiana reveals subgenome evolution and function divergence in polyploid bananas.</title>
        <authorList>
            <person name="Yao X."/>
        </authorList>
    </citation>
    <scope>NUCLEOTIDE SEQUENCE [LARGE SCALE GENOMIC DNA]</scope>
    <source>
        <strain evidence="3">cv. DH-PKW</strain>
        <tissue evidence="2">Leaves</tissue>
    </source>
</reference>
<evidence type="ECO:0000313" key="2">
    <source>
        <dbReference type="EMBL" id="THU50348.1"/>
    </source>
</evidence>
<gene>
    <name evidence="2" type="ORF">C4D60_Mb06t19270</name>
</gene>
<dbReference type="InterPro" id="IPR022251">
    <property type="entry name" value="DUF3774_wound-induced"/>
</dbReference>
<name>A0A4S8IP49_MUSBA</name>
<feature type="region of interest" description="Disordered" evidence="1">
    <location>
        <begin position="20"/>
        <end position="46"/>
    </location>
</feature>
<dbReference type="Proteomes" id="UP000317650">
    <property type="component" value="Chromosome 6"/>
</dbReference>
<proteinExistence type="predicted"/>
<protein>
    <recommendedName>
        <fullName evidence="4">Wound-responsive family protein</fullName>
    </recommendedName>
</protein>
<dbReference type="Pfam" id="PF12609">
    <property type="entry name" value="DUF3774"/>
    <property type="match status" value="1"/>
</dbReference>
<dbReference type="EMBL" id="PYDT01000009">
    <property type="protein sequence ID" value="THU50348.1"/>
    <property type="molecule type" value="Genomic_DNA"/>
</dbReference>
<dbReference type="PANTHER" id="PTHR33090">
    <property type="entry name" value="DUF3774 DOMAIN PROTEIN-RELATED"/>
    <property type="match status" value="1"/>
</dbReference>
<organism evidence="2 3">
    <name type="scientific">Musa balbisiana</name>
    <name type="common">Banana</name>
    <dbReference type="NCBI Taxonomy" id="52838"/>
    <lineage>
        <taxon>Eukaryota</taxon>
        <taxon>Viridiplantae</taxon>
        <taxon>Streptophyta</taxon>
        <taxon>Embryophyta</taxon>
        <taxon>Tracheophyta</taxon>
        <taxon>Spermatophyta</taxon>
        <taxon>Magnoliopsida</taxon>
        <taxon>Liliopsida</taxon>
        <taxon>Zingiberales</taxon>
        <taxon>Musaceae</taxon>
        <taxon>Musa</taxon>
    </lineage>
</organism>